<keyword evidence="2" id="KW-1185">Reference proteome</keyword>
<gene>
    <name evidence="1" type="ORF">Lnau_1715</name>
</gene>
<dbReference type="RefSeq" id="WP_058504699.1">
    <property type="nucleotide sequence ID" value="NZ_CAAAIF010000006.1"/>
</dbReference>
<reference evidence="1 2" key="1">
    <citation type="submission" date="2015-11" db="EMBL/GenBank/DDBJ databases">
        <title>Genomic analysis of 38 Legionella species identifies large and diverse effector repertoires.</title>
        <authorList>
            <person name="Burstein D."/>
            <person name="Amaro F."/>
            <person name="Zusman T."/>
            <person name="Lifshitz Z."/>
            <person name="Cohen O."/>
            <person name="Gilbert J.A."/>
            <person name="Pupko T."/>
            <person name="Shuman H.A."/>
            <person name="Segal G."/>
        </authorList>
    </citation>
    <scope>NUCLEOTIDE SEQUENCE [LARGE SCALE GENOMIC DNA]</scope>
    <source>
        <strain evidence="1 2">ATCC 49506</strain>
    </source>
</reference>
<dbReference type="Proteomes" id="UP000054725">
    <property type="component" value="Unassembled WGS sequence"/>
</dbReference>
<sequence>MKYKIDKTFPKKTPAKTELQPALMETTPSASTFASPKSIVVTSAPFYPKRKTPEPAVTESAPKIMSLLRGAPSDLLAPHRYHRRMPVRQVAPPIKVNVDPLNEIRQLSEQIASRKWNSDLQERIDNLGNVSSSPNAYFQQTRDSSNCVKEVFKYLVLRKEILEEIEKSVASKQENLYLKDVWPGCISFITATLNNQKVCFIAVSRAAIKRNNKSSAEKTPAPDEKLLQLLDELAQDLNKGIAGRGKDNYRYAVVMDTSQTFKQMIKQLSGNTRTCAEYDFGALLSKLYSEYGQALKVEGCSNAFLFNYSKELEVKYSKGMKGATIARETVRSTYNSSVKKRSGNIELSIQGGHKATLIPCCSVCQSNKSYFIATLISFQEEGEKFRQMQRESAKLEITDFDSEEAEIEEEKVSDKDVITDVKAEVTERKAKYRLSTGMVELRKSGISMCGFLNSIGQNNKSNFEQEDSESHSIPVYNQ</sequence>
<dbReference type="OrthoDB" id="5657195at2"/>
<evidence type="ECO:0000313" key="2">
    <source>
        <dbReference type="Proteomes" id="UP000054725"/>
    </source>
</evidence>
<comment type="caution">
    <text evidence="1">The sequence shown here is derived from an EMBL/GenBank/DDBJ whole genome shotgun (WGS) entry which is preliminary data.</text>
</comment>
<accession>A0A0W0WWN8</accession>
<dbReference type="STRING" id="45070.Lnau_1715"/>
<dbReference type="EMBL" id="LNYO01000013">
    <property type="protein sequence ID" value="KTD36731.1"/>
    <property type="molecule type" value="Genomic_DNA"/>
</dbReference>
<organism evidence="1 2">
    <name type="scientific">Legionella nautarum</name>
    <dbReference type="NCBI Taxonomy" id="45070"/>
    <lineage>
        <taxon>Bacteria</taxon>
        <taxon>Pseudomonadati</taxon>
        <taxon>Pseudomonadota</taxon>
        <taxon>Gammaproteobacteria</taxon>
        <taxon>Legionellales</taxon>
        <taxon>Legionellaceae</taxon>
        <taxon>Legionella</taxon>
    </lineage>
</organism>
<proteinExistence type="predicted"/>
<protein>
    <submittedName>
        <fullName evidence="1">Uncharacterized protein</fullName>
    </submittedName>
</protein>
<evidence type="ECO:0000313" key="1">
    <source>
        <dbReference type="EMBL" id="KTD36731.1"/>
    </source>
</evidence>
<name>A0A0W0WWN8_9GAMM</name>
<dbReference type="AlphaFoldDB" id="A0A0W0WWN8"/>
<dbReference type="PATRIC" id="fig|45070.6.peg.1796"/>